<dbReference type="AlphaFoldDB" id="W4GUP1"/>
<dbReference type="VEuPathDB" id="FungiDB:H257_04140"/>
<sequence length="133" mass="15458">MANGESCKLAVPSLKRHVDFVGQRARVEGQHVRGGNTATQDVQVEDSVDVYSLKVRSVGLEARNPERAHLIEMQFRPQHVERRVEGRRPQMLKVPQRCRCALECIQVVEEVYCVWYEQRDALNRIRRKRDAMC</sequence>
<dbReference type="EMBL" id="KI913120">
    <property type="protein sequence ID" value="ETV83407.1"/>
    <property type="molecule type" value="Genomic_DNA"/>
</dbReference>
<accession>W4GUP1</accession>
<organism evidence="1">
    <name type="scientific">Aphanomyces astaci</name>
    <name type="common">Crayfish plague agent</name>
    <dbReference type="NCBI Taxonomy" id="112090"/>
    <lineage>
        <taxon>Eukaryota</taxon>
        <taxon>Sar</taxon>
        <taxon>Stramenopiles</taxon>
        <taxon>Oomycota</taxon>
        <taxon>Saprolegniomycetes</taxon>
        <taxon>Saprolegniales</taxon>
        <taxon>Verrucalvaceae</taxon>
        <taxon>Aphanomyces</taxon>
    </lineage>
</organism>
<name>W4GUP1_APHAT</name>
<reference evidence="1" key="1">
    <citation type="submission" date="2013-12" db="EMBL/GenBank/DDBJ databases">
        <title>The Genome Sequence of Aphanomyces astaci APO3.</title>
        <authorList>
            <consortium name="The Broad Institute Genomics Platform"/>
            <person name="Russ C."/>
            <person name="Tyler B."/>
            <person name="van West P."/>
            <person name="Dieguez-Uribeondo J."/>
            <person name="Young S.K."/>
            <person name="Zeng Q."/>
            <person name="Gargeya S."/>
            <person name="Fitzgerald M."/>
            <person name="Abouelleil A."/>
            <person name="Alvarado L."/>
            <person name="Chapman S.B."/>
            <person name="Gainer-Dewar J."/>
            <person name="Goldberg J."/>
            <person name="Griggs A."/>
            <person name="Gujja S."/>
            <person name="Hansen M."/>
            <person name="Howarth C."/>
            <person name="Imamovic A."/>
            <person name="Ireland A."/>
            <person name="Larimer J."/>
            <person name="McCowan C."/>
            <person name="Murphy C."/>
            <person name="Pearson M."/>
            <person name="Poon T.W."/>
            <person name="Priest M."/>
            <person name="Roberts A."/>
            <person name="Saif S."/>
            <person name="Shea T."/>
            <person name="Sykes S."/>
            <person name="Wortman J."/>
            <person name="Nusbaum C."/>
            <person name="Birren B."/>
        </authorList>
    </citation>
    <scope>NUCLEOTIDE SEQUENCE [LARGE SCALE GENOMIC DNA]</scope>
    <source>
        <strain evidence="1">APO3</strain>
    </source>
</reference>
<evidence type="ECO:0000313" key="1">
    <source>
        <dbReference type="EMBL" id="ETV83407.1"/>
    </source>
</evidence>
<proteinExistence type="predicted"/>
<gene>
    <name evidence="1" type="ORF">H257_04140</name>
</gene>
<protein>
    <submittedName>
        <fullName evidence="1">Uncharacterized protein</fullName>
    </submittedName>
</protein>
<dbReference type="GeneID" id="20806136"/>
<dbReference type="RefSeq" id="XP_009826837.1">
    <property type="nucleotide sequence ID" value="XM_009828535.1"/>
</dbReference>